<feature type="transmembrane region" description="Helical" evidence="6">
    <location>
        <begin position="153"/>
        <end position="171"/>
    </location>
</feature>
<dbReference type="PANTHER" id="PTHR32322:SF18">
    <property type="entry name" value="S-ADENOSYLMETHIONINE_S-ADENOSYLHOMOCYSTEINE TRANSPORTER"/>
    <property type="match status" value="1"/>
</dbReference>
<keyword evidence="2" id="KW-1003">Cell membrane</keyword>
<evidence type="ECO:0000256" key="2">
    <source>
        <dbReference type="ARBA" id="ARBA00022475"/>
    </source>
</evidence>
<dbReference type="STRING" id="1121449.SAMN02745704_00777"/>
<dbReference type="EMBL" id="FUYC01000002">
    <property type="protein sequence ID" value="SKA74814.1"/>
    <property type="molecule type" value="Genomic_DNA"/>
</dbReference>
<feature type="transmembrane region" description="Helical" evidence="6">
    <location>
        <begin position="37"/>
        <end position="58"/>
    </location>
</feature>
<evidence type="ECO:0000256" key="6">
    <source>
        <dbReference type="SAM" id="Phobius"/>
    </source>
</evidence>
<feature type="transmembrane region" description="Helical" evidence="6">
    <location>
        <begin position="98"/>
        <end position="117"/>
    </location>
</feature>
<keyword evidence="5 6" id="KW-0472">Membrane</keyword>
<dbReference type="GO" id="GO:0005886">
    <property type="term" value="C:plasma membrane"/>
    <property type="evidence" value="ECO:0007669"/>
    <property type="project" value="UniProtKB-SubCell"/>
</dbReference>
<feature type="transmembrane region" description="Helical" evidence="6">
    <location>
        <begin position="183"/>
        <end position="204"/>
    </location>
</feature>
<feature type="transmembrane region" description="Helical" evidence="6">
    <location>
        <begin position="124"/>
        <end position="141"/>
    </location>
</feature>
<dbReference type="InterPro" id="IPR000620">
    <property type="entry name" value="EamA_dom"/>
</dbReference>
<proteinExistence type="predicted"/>
<dbReference type="InterPro" id="IPR037185">
    <property type="entry name" value="EmrE-like"/>
</dbReference>
<reference evidence="8 9" key="1">
    <citation type="submission" date="2017-02" db="EMBL/GenBank/DDBJ databases">
        <authorList>
            <person name="Peterson S.W."/>
        </authorList>
    </citation>
    <scope>NUCLEOTIDE SEQUENCE [LARGE SCALE GENOMIC DNA]</scope>
    <source>
        <strain evidence="8 9">DSM 16080</strain>
    </source>
</reference>
<gene>
    <name evidence="8" type="ORF">SAMN02745704_00777</name>
</gene>
<name>A0A1T4WBY5_9BACT</name>
<dbReference type="InterPro" id="IPR050638">
    <property type="entry name" value="AA-Vitamin_Transporters"/>
</dbReference>
<evidence type="ECO:0000256" key="1">
    <source>
        <dbReference type="ARBA" id="ARBA00004651"/>
    </source>
</evidence>
<dbReference type="SUPFAM" id="SSF103481">
    <property type="entry name" value="Multidrug resistance efflux transporter EmrE"/>
    <property type="match status" value="2"/>
</dbReference>
<dbReference type="AlphaFoldDB" id="A0A1T4WBY5"/>
<evidence type="ECO:0000256" key="3">
    <source>
        <dbReference type="ARBA" id="ARBA00022692"/>
    </source>
</evidence>
<feature type="transmembrane region" description="Helical" evidence="6">
    <location>
        <begin position="70"/>
        <end position="92"/>
    </location>
</feature>
<dbReference type="Pfam" id="PF00892">
    <property type="entry name" value="EamA"/>
    <property type="match status" value="2"/>
</dbReference>
<protein>
    <submittedName>
        <fullName evidence="8">Permease of the drug/metabolite transporter (DMT) superfamily</fullName>
    </submittedName>
</protein>
<feature type="transmembrane region" description="Helical" evidence="6">
    <location>
        <begin position="12"/>
        <end position="31"/>
    </location>
</feature>
<evidence type="ECO:0000313" key="9">
    <source>
        <dbReference type="Proteomes" id="UP000190027"/>
    </source>
</evidence>
<feature type="transmembrane region" description="Helical" evidence="6">
    <location>
        <begin position="216"/>
        <end position="235"/>
    </location>
</feature>
<dbReference type="OrthoDB" id="5416392at2"/>
<evidence type="ECO:0000256" key="5">
    <source>
        <dbReference type="ARBA" id="ARBA00023136"/>
    </source>
</evidence>
<feature type="domain" description="EamA" evidence="7">
    <location>
        <begin position="10"/>
        <end position="140"/>
    </location>
</feature>
<feature type="domain" description="EamA" evidence="7">
    <location>
        <begin position="155"/>
        <end position="287"/>
    </location>
</feature>
<accession>A0A1T4WBY5</accession>
<evidence type="ECO:0000256" key="4">
    <source>
        <dbReference type="ARBA" id="ARBA00022989"/>
    </source>
</evidence>
<sequence length="304" mass="33184">MHLSSRTLSVSALLIASVLWASSFIALKVAFRHYDPMVVIFGRMLVATICFLALWKNFRSIKYQKGDWKPLVFMALCEPCLYFIFEALALQYTHASQAGMIVSLLPLIVAVGAHFVLKEHITRRTLAGFVLAVLGTVWLSAGAEADVSAPDPVLGNTLEFLAMVCAAIYMIMLKRMCVRYPPLFLTAVQAVLATVFYFPLLFLPSTAPPASFSLEGVLAIVYLGAFITLGAYGLYNYGASKIPAHQASAFTNTIPVLTLFMAWLILGETLTTDQYLASVLVLCGVVLSQGKGKKIRTELTVEAP</sequence>
<feature type="transmembrane region" description="Helical" evidence="6">
    <location>
        <begin position="247"/>
        <end position="266"/>
    </location>
</feature>
<keyword evidence="4 6" id="KW-1133">Transmembrane helix</keyword>
<dbReference type="RefSeq" id="WP_078716333.1">
    <property type="nucleotide sequence ID" value="NZ_FUYC01000002.1"/>
</dbReference>
<dbReference type="Proteomes" id="UP000190027">
    <property type="component" value="Unassembled WGS sequence"/>
</dbReference>
<keyword evidence="3 6" id="KW-0812">Transmembrane</keyword>
<dbReference type="PANTHER" id="PTHR32322">
    <property type="entry name" value="INNER MEMBRANE TRANSPORTER"/>
    <property type="match status" value="1"/>
</dbReference>
<keyword evidence="9" id="KW-1185">Reference proteome</keyword>
<organism evidence="8 9">
    <name type="scientific">Paucidesulfovibrio gracilis DSM 16080</name>
    <dbReference type="NCBI Taxonomy" id="1121449"/>
    <lineage>
        <taxon>Bacteria</taxon>
        <taxon>Pseudomonadati</taxon>
        <taxon>Thermodesulfobacteriota</taxon>
        <taxon>Desulfovibrionia</taxon>
        <taxon>Desulfovibrionales</taxon>
        <taxon>Desulfovibrionaceae</taxon>
        <taxon>Paucidesulfovibrio</taxon>
    </lineage>
</organism>
<dbReference type="Gene3D" id="1.10.3730.20">
    <property type="match status" value="1"/>
</dbReference>
<comment type="subcellular location">
    <subcellularLocation>
        <location evidence="1">Cell membrane</location>
        <topology evidence="1">Multi-pass membrane protein</topology>
    </subcellularLocation>
</comment>
<evidence type="ECO:0000259" key="7">
    <source>
        <dbReference type="Pfam" id="PF00892"/>
    </source>
</evidence>
<evidence type="ECO:0000313" key="8">
    <source>
        <dbReference type="EMBL" id="SKA74814.1"/>
    </source>
</evidence>